<evidence type="ECO:0000313" key="2">
    <source>
        <dbReference type="EMBL" id="KAJ5108650.1"/>
    </source>
</evidence>
<dbReference type="PANTHER" id="PTHR37017:SF10">
    <property type="entry name" value="AB HYDROLASE-1 DOMAIN-CONTAINING PROTEIN"/>
    <property type="match status" value="1"/>
</dbReference>
<evidence type="ECO:0000259" key="1">
    <source>
        <dbReference type="Pfam" id="PF12697"/>
    </source>
</evidence>
<comment type="caution">
    <text evidence="2">The sequence shown here is derived from an EMBL/GenBank/DDBJ whole genome shotgun (WGS) entry which is preliminary data.</text>
</comment>
<dbReference type="InterPro" id="IPR029058">
    <property type="entry name" value="AB_hydrolase_fold"/>
</dbReference>
<accession>A0A9W9FZ26</accession>
<name>A0A9W9FZ26_9EURO</name>
<dbReference type="GO" id="GO:0072330">
    <property type="term" value="P:monocarboxylic acid biosynthetic process"/>
    <property type="evidence" value="ECO:0007669"/>
    <property type="project" value="UniProtKB-ARBA"/>
</dbReference>
<dbReference type="AlphaFoldDB" id="A0A9W9FZ26"/>
<dbReference type="InterPro" id="IPR052897">
    <property type="entry name" value="Sec-Metab_Biosynth_Hydrolase"/>
</dbReference>
<organism evidence="2 3">
    <name type="scientific">Penicillium angulare</name>
    <dbReference type="NCBI Taxonomy" id="116970"/>
    <lineage>
        <taxon>Eukaryota</taxon>
        <taxon>Fungi</taxon>
        <taxon>Dikarya</taxon>
        <taxon>Ascomycota</taxon>
        <taxon>Pezizomycotina</taxon>
        <taxon>Eurotiomycetes</taxon>
        <taxon>Eurotiomycetidae</taxon>
        <taxon>Eurotiales</taxon>
        <taxon>Aspergillaceae</taxon>
        <taxon>Penicillium</taxon>
    </lineage>
</organism>
<reference evidence="2" key="1">
    <citation type="submission" date="2022-11" db="EMBL/GenBank/DDBJ databases">
        <authorList>
            <person name="Petersen C."/>
        </authorList>
    </citation>
    <scope>NUCLEOTIDE SEQUENCE</scope>
    <source>
        <strain evidence="2">IBT 30069</strain>
    </source>
</reference>
<proteinExistence type="predicted"/>
<keyword evidence="3" id="KW-1185">Reference proteome</keyword>
<dbReference type="SUPFAM" id="SSF53474">
    <property type="entry name" value="alpha/beta-Hydrolases"/>
    <property type="match status" value="1"/>
</dbReference>
<dbReference type="InterPro" id="IPR000073">
    <property type="entry name" value="AB_hydrolase_1"/>
</dbReference>
<dbReference type="PANTHER" id="PTHR37017">
    <property type="entry name" value="AB HYDROLASE-1 DOMAIN-CONTAINING PROTEIN-RELATED"/>
    <property type="match status" value="1"/>
</dbReference>
<dbReference type="Gene3D" id="3.40.50.1820">
    <property type="entry name" value="alpha/beta hydrolase"/>
    <property type="match status" value="1"/>
</dbReference>
<dbReference type="GO" id="GO:0017000">
    <property type="term" value="P:antibiotic biosynthetic process"/>
    <property type="evidence" value="ECO:0007669"/>
    <property type="project" value="UniProtKB-ARBA"/>
</dbReference>
<dbReference type="Pfam" id="PF12697">
    <property type="entry name" value="Abhydrolase_6"/>
    <property type="match status" value="1"/>
</dbReference>
<evidence type="ECO:0000313" key="3">
    <source>
        <dbReference type="Proteomes" id="UP001149165"/>
    </source>
</evidence>
<protein>
    <submittedName>
        <fullName evidence="2">Alpha/beta-hydrolase</fullName>
    </submittedName>
</protein>
<dbReference type="EMBL" id="JAPQKH010000003">
    <property type="protein sequence ID" value="KAJ5108650.1"/>
    <property type="molecule type" value="Genomic_DNA"/>
</dbReference>
<reference evidence="2" key="2">
    <citation type="journal article" date="2023" name="IMA Fungus">
        <title>Comparative genomic study of the Penicillium genus elucidates a diverse pangenome and 15 lateral gene transfer events.</title>
        <authorList>
            <person name="Petersen C."/>
            <person name="Sorensen T."/>
            <person name="Nielsen M.R."/>
            <person name="Sondergaard T.E."/>
            <person name="Sorensen J.L."/>
            <person name="Fitzpatrick D.A."/>
            <person name="Frisvad J.C."/>
            <person name="Nielsen K.L."/>
        </authorList>
    </citation>
    <scope>NUCLEOTIDE SEQUENCE</scope>
    <source>
        <strain evidence="2">IBT 30069</strain>
    </source>
</reference>
<feature type="domain" description="AB hydrolase-1" evidence="1">
    <location>
        <begin position="8"/>
        <end position="249"/>
    </location>
</feature>
<dbReference type="Proteomes" id="UP001149165">
    <property type="component" value="Unassembled WGS sequence"/>
</dbReference>
<dbReference type="OrthoDB" id="408373at2759"/>
<sequence length="258" mass="28385">MATLKPDIVVVHAAWHLPAAYGKFCDLVKSRGLTIHVPELPSMNGDRPPTADLATDTEFIRNYIVTNLLDVGRSVVVLMHSYGGQVGTNALFGLGTKDRKAQGLPGGVSQLVYISAAASLEGESMIDQVKRFGHMDLMPLAFDYAEDGTCVDRNPKDLVVGPGLSESELEDYVSGLTRWNGVCLYQAVDRCAWRKIPMAYVYSTNDMTLPFDYQKHMVETVQSQGVEVQTFTLETGHCPNITKPDELAEIIEKVLESM</sequence>
<gene>
    <name evidence="2" type="ORF">N7456_005325</name>
</gene>